<name>A0A3F3Q2U0_9EURO</name>
<evidence type="ECO:0000256" key="1">
    <source>
        <dbReference type="SAM" id="MobiDB-lite"/>
    </source>
</evidence>
<sequence length="74" mass="8360">MDADPVPVITLVLMWLSSLKLDLKLSLFSPSAAFCLDSQSSPELWNKLLLVRGRRPSHRKGRREGVRDPDKLTT</sequence>
<gene>
    <name evidence="2" type="ORF">BDQ94DRAFT_143092</name>
</gene>
<dbReference type="EMBL" id="KZ852046">
    <property type="protein sequence ID" value="RDH33415.1"/>
    <property type="molecule type" value="Genomic_DNA"/>
</dbReference>
<dbReference type="Proteomes" id="UP000253729">
    <property type="component" value="Unassembled WGS sequence"/>
</dbReference>
<keyword evidence="3" id="KW-1185">Reference proteome</keyword>
<feature type="region of interest" description="Disordered" evidence="1">
    <location>
        <begin position="55"/>
        <end position="74"/>
    </location>
</feature>
<dbReference type="RefSeq" id="XP_026626437.1">
    <property type="nucleotide sequence ID" value="XM_026766160.1"/>
</dbReference>
<accession>A0A3F3Q2U0</accession>
<feature type="compositionally biased region" description="Basic and acidic residues" evidence="1">
    <location>
        <begin position="63"/>
        <end position="74"/>
    </location>
</feature>
<proteinExistence type="predicted"/>
<evidence type="ECO:0000313" key="2">
    <source>
        <dbReference type="EMBL" id="RDH33415.1"/>
    </source>
</evidence>
<feature type="non-terminal residue" evidence="2">
    <location>
        <position position="74"/>
    </location>
</feature>
<reference evidence="2 3" key="1">
    <citation type="submission" date="2018-07" db="EMBL/GenBank/DDBJ databases">
        <title>The genomes of Aspergillus section Nigri reveals drivers in fungal speciation.</title>
        <authorList>
            <consortium name="DOE Joint Genome Institute"/>
            <person name="Vesth T.C."/>
            <person name="Nybo J."/>
            <person name="Theobald S."/>
            <person name="Brandl J."/>
            <person name="Frisvad J.C."/>
            <person name="Nielsen K.F."/>
            <person name="Lyhne E.K."/>
            <person name="Kogle M.E."/>
            <person name="Kuo A."/>
            <person name="Riley R."/>
            <person name="Clum A."/>
            <person name="Nolan M."/>
            <person name="Lipzen A."/>
            <person name="Salamov A."/>
            <person name="Henrissat B."/>
            <person name="Wiebenga A."/>
            <person name="De vries R.P."/>
            <person name="Grigoriev I.V."/>
            <person name="Mortensen U.H."/>
            <person name="Andersen M.R."/>
            <person name="Baker S.E."/>
        </authorList>
    </citation>
    <scope>NUCLEOTIDE SEQUENCE [LARGE SCALE GENOMIC DNA]</scope>
    <source>
        <strain evidence="2 3">CBS 139.54b</strain>
    </source>
</reference>
<dbReference type="AlphaFoldDB" id="A0A3F3Q2U0"/>
<organism evidence="2 3">
    <name type="scientific">Aspergillus welwitschiae</name>
    <dbReference type="NCBI Taxonomy" id="1341132"/>
    <lineage>
        <taxon>Eukaryota</taxon>
        <taxon>Fungi</taxon>
        <taxon>Dikarya</taxon>
        <taxon>Ascomycota</taxon>
        <taxon>Pezizomycotina</taxon>
        <taxon>Eurotiomycetes</taxon>
        <taxon>Eurotiomycetidae</taxon>
        <taxon>Eurotiales</taxon>
        <taxon>Aspergillaceae</taxon>
        <taxon>Aspergillus</taxon>
        <taxon>Aspergillus subgen. Circumdati</taxon>
    </lineage>
</organism>
<protein>
    <submittedName>
        <fullName evidence="2">Uncharacterized protein</fullName>
    </submittedName>
</protein>
<evidence type="ECO:0000313" key="3">
    <source>
        <dbReference type="Proteomes" id="UP000253729"/>
    </source>
</evidence>
<dbReference type="GeneID" id="38134516"/>